<organism evidence="3">
    <name type="scientific">Demequina capsici</name>
    <dbReference type="NCBI Taxonomy" id="3075620"/>
    <lineage>
        <taxon>Bacteria</taxon>
        <taxon>Bacillati</taxon>
        <taxon>Actinomycetota</taxon>
        <taxon>Actinomycetes</taxon>
        <taxon>Micrococcales</taxon>
        <taxon>Demequinaceae</taxon>
        <taxon>Demequina</taxon>
    </lineage>
</organism>
<proteinExistence type="predicted"/>
<dbReference type="SUPFAM" id="SSF55008">
    <property type="entry name" value="HMA, heavy metal-associated domain"/>
    <property type="match status" value="1"/>
</dbReference>
<dbReference type="EMBL" id="CP134880">
    <property type="protein sequence ID" value="WNM27628.1"/>
    <property type="molecule type" value="Genomic_DNA"/>
</dbReference>
<dbReference type="AlphaFoldDB" id="A0AA96JB37"/>
<keyword evidence="1" id="KW-0479">Metal-binding</keyword>
<dbReference type="PROSITE" id="PS01047">
    <property type="entry name" value="HMA_1"/>
    <property type="match status" value="1"/>
</dbReference>
<dbReference type="KEGG" id="dcp:RN607_01080"/>
<evidence type="ECO:0000313" key="3">
    <source>
        <dbReference type="EMBL" id="WNM27628.1"/>
    </source>
</evidence>
<evidence type="ECO:0000256" key="1">
    <source>
        <dbReference type="ARBA" id="ARBA00022723"/>
    </source>
</evidence>
<dbReference type="CDD" id="cd00371">
    <property type="entry name" value="HMA"/>
    <property type="match status" value="1"/>
</dbReference>
<reference evidence="3" key="1">
    <citation type="submission" date="2023-09" db="EMBL/GenBank/DDBJ databases">
        <title>Demequina sp. a novel bacteria isolated from Capsicum annuum.</title>
        <authorList>
            <person name="Humaira Z."/>
            <person name="Lee J."/>
            <person name="Cho D."/>
        </authorList>
    </citation>
    <scope>NUCLEOTIDE SEQUENCE</scope>
    <source>
        <strain evidence="3">PMTSA13</strain>
    </source>
</reference>
<dbReference type="Proteomes" id="UP001303408">
    <property type="component" value="Chromosome"/>
</dbReference>
<dbReference type="GO" id="GO:0046872">
    <property type="term" value="F:metal ion binding"/>
    <property type="evidence" value="ECO:0007669"/>
    <property type="project" value="UniProtKB-KW"/>
</dbReference>
<feature type="domain" description="HMA" evidence="2">
    <location>
        <begin position="5"/>
        <end position="74"/>
    </location>
</feature>
<dbReference type="PROSITE" id="PS50846">
    <property type="entry name" value="HMA_2"/>
    <property type="match status" value="1"/>
</dbReference>
<evidence type="ECO:0000259" key="2">
    <source>
        <dbReference type="PROSITE" id="PS50846"/>
    </source>
</evidence>
<dbReference type="InterPro" id="IPR006121">
    <property type="entry name" value="HMA_dom"/>
</dbReference>
<gene>
    <name evidence="3" type="ORF">RN607_01080</name>
</gene>
<dbReference type="RefSeq" id="WP_313543759.1">
    <property type="nucleotide sequence ID" value="NZ_CP134880.1"/>
</dbReference>
<dbReference type="Gene3D" id="3.30.70.100">
    <property type="match status" value="1"/>
</dbReference>
<accession>A0AA96JB37</accession>
<sequence>MTATPSIDITVQGMTCEGCAGKVRRALTATDGIAGAEIDVASGAVKVLTDGTVPADDLEFAIDEAVTGAGYTVA</sequence>
<dbReference type="InterPro" id="IPR017969">
    <property type="entry name" value="Heavy-metal-associated_CS"/>
</dbReference>
<dbReference type="Pfam" id="PF00403">
    <property type="entry name" value="HMA"/>
    <property type="match status" value="1"/>
</dbReference>
<protein>
    <submittedName>
        <fullName evidence="3">Heavy metal-associated domain-containing protein</fullName>
    </submittedName>
</protein>
<name>A0AA96JB37_9MICO</name>
<dbReference type="InterPro" id="IPR036163">
    <property type="entry name" value="HMA_dom_sf"/>
</dbReference>